<evidence type="ECO:0000313" key="1">
    <source>
        <dbReference type="EMBL" id="GDY69161.1"/>
    </source>
</evidence>
<name>A0A4D4N794_STRAX</name>
<dbReference type="EMBL" id="BJHX01000002">
    <property type="protein sequence ID" value="GDY69161.1"/>
    <property type="molecule type" value="Genomic_DNA"/>
</dbReference>
<reference evidence="1 4" key="2">
    <citation type="submission" date="2019-04" db="EMBL/GenBank/DDBJ databases">
        <title>Draft genome sequences of Streptomyces avermitilis NBRC 14893.</title>
        <authorList>
            <person name="Komaki H."/>
            <person name="Tamura T."/>
            <person name="Hosoyama A."/>
        </authorList>
    </citation>
    <scope>NUCLEOTIDE SEQUENCE [LARGE SCALE GENOMIC DNA]</scope>
    <source>
        <strain evidence="1 4">NBRC 14893</strain>
    </source>
</reference>
<evidence type="ECO:0000313" key="2">
    <source>
        <dbReference type="EMBL" id="GDY79409.1"/>
    </source>
</evidence>
<dbReference type="Proteomes" id="UP000299211">
    <property type="component" value="Unassembled WGS sequence"/>
</dbReference>
<accession>A0A4D4N794</accession>
<evidence type="ECO:0000313" key="3">
    <source>
        <dbReference type="Proteomes" id="UP000299211"/>
    </source>
</evidence>
<dbReference type="AlphaFoldDB" id="A0A4D4N794"/>
<sequence>MGTRAFMPALHARPTSNAFNPAPAGETPVVGLGSGRHRRKARITGRLRLRMIAYRDVEFLSSRTPGDTGGGEEYLLLVHVRKVVGRVDYRICTACAEAVVTGVVIEERFHDTGLGARALAHLRFRHPGMAWRSALGLPTTRDFKRRMRLPTKGEDGLCSHVRRALPVPAPVAA</sequence>
<dbReference type="EMBL" id="BJHY01000002">
    <property type="protein sequence ID" value="GDY79409.1"/>
    <property type="molecule type" value="Genomic_DNA"/>
</dbReference>
<dbReference type="Proteomes" id="UP000302139">
    <property type="component" value="Unassembled WGS sequence"/>
</dbReference>
<comment type="caution">
    <text evidence="2">The sequence shown here is derived from an EMBL/GenBank/DDBJ whole genome shotgun (WGS) entry which is preliminary data.</text>
</comment>
<protein>
    <submittedName>
        <fullName evidence="2">Uncharacterized protein</fullName>
    </submittedName>
</protein>
<proteinExistence type="predicted"/>
<evidence type="ECO:0000313" key="4">
    <source>
        <dbReference type="Proteomes" id="UP000302139"/>
    </source>
</evidence>
<organism evidence="2 3">
    <name type="scientific">Streptomyces avermitilis</name>
    <dbReference type="NCBI Taxonomy" id="33903"/>
    <lineage>
        <taxon>Bacteria</taxon>
        <taxon>Bacillati</taxon>
        <taxon>Actinomycetota</taxon>
        <taxon>Actinomycetes</taxon>
        <taxon>Kitasatosporales</taxon>
        <taxon>Streptomycetaceae</taxon>
        <taxon>Streptomyces</taxon>
    </lineage>
</organism>
<gene>
    <name evidence="1" type="ORF">SAV14893_085540</name>
    <name evidence="2" type="ORF">SAV31267_088940</name>
</gene>
<reference evidence="2 3" key="1">
    <citation type="submission" date="2019-04" db="EMBL/GenBank/DDBJ databases">
        <title>Draft genome sequences of Streptomyces avermitilis ATCC 31267.</title>
        <authorList>
            <person name="Komaki H."/>
            <person name="Tamura T."/>
            <person name="Hosoyama A."/>
        </authorList>
    </citation>
    <scope>NUCLEOTIDE SEQUENCE [LARGE SCALE GENOMIC DNA]</scope>
    <source>
        <strain evidence="2 3">ATCC 31267</strain>
    </source>
</reference>